<accession>A0A4R5ABP5</accession>
<dbReference type="InterPro" id="IPR029056">
    <property type="entry name" value="Ribokinase-like"/>
</dbReference>
<keyword evidence="2" id="KW-1185">Reference proteome</keyword>
<keyword evidence="1" id="KW-0418">Kinase</keyword>
<dbReference type="Proteomes" id="UP000295578">
    <property type="component" value="Unassembled WGS sequence"/>
</dbReference>
<comment type="caution">
    <text evidence="1">The sequence shown here is derived from an EMBL/GenBank/DDBJ whole genome shotgun (WGS) entry which is preliminary data.</text>
</comment>
<dbReference type="RefSeq" id="WP_132203100.1">
    <property type="nucleotide sequence ID" value="NZ_SMKY01000269.1"/>
</dbReference>
<dbReference type="Gene3D" id="3.40.1190.20">
    <property type="match status" value="1"/>
</dbReference>
<dbReference type="EMBL" id="SMKY01000269">
    <property type="protein sequence ID" value="TDD68409.1"/>
    <property type="molecule type" value="Genomic_DNA"/>
</dbReference>
<dbReference type="OrthoDB" id="4531440at2"/>
<dbReference type="AlphaFoldDB" id="A0A4R5ABP5"/>
<organism evidence="1 2">
    <name type="scientific">Actinomadura darangshiensis</name>
    <dbReference type="NCBI Taxonomy" id="705336"/>
    <lineage>
        <taxon>Bacteria</taxon>
        <taxon>Bacillati</taxon>
        <taxon>Actinomycetota</taxon>
        <taxon>Actinomycetes</taxon>
        <taxon>Streptosporangiales</taxon>
        <taxon>Thermomonosporaceae</taxon>
        <taxon>Actinomadura</taxon>
    </lineage>
</organism>
<reference evidence="1 2" key="1">
    <citation type="submission" date="2019-03" db="EMBL/GenBank/DDBJ databases">
        <title>Draft genome sequences of novel Actinobacteria.</title>
        <authorList>
            <person name="Sahin N."/>
            <person name="Ay H."/>
            <person name="Saygin H."/>
        </authorList>
    </citation>
    <scope>NUCLEOTIDE SEQUENCE [LARGE SCALE GENOMIC DNA]</scope>
    <source>
        <strain evidence="1 2">DSM 45941</strain>
    </source>
</reference>
<protein>
    <submittedName>
        <fullName evidence="1">Carbohydrate kinase family protein</fullName>
    </submittedName>
</protein>
<dbReference type="SUPFAM" id="SSF53613">
    <property type="entry name" value="Ribokinase-like"/>
    <property type="match status" value="1"/>
</dbReference>
<dbReference type="GO" id="GO:0016301">
    <property type="term" value="F:kinase activity"/>
    <property type="evidence" value="ECO:0007669"/>
    <property type="project" value="UniProtKB-KW"/>
</dbReference>
<sequence length="217" mass="23130">MTAMPRLNYGVDVEYTEGFVAGDGPLVAASLQGLGHPASLHSNPVADDDVGRSVHARLTDWNITLHPSATPMERTRTNIVVVDHSGNRTWFSGLRGITDELRAIDLPRLTVAPVVYLDCYEVLQEAPRAVMAAALEAGCQVIVNLGGSPPPAWLAETLRGRRIRALQTNAEENTASAHATLEALCALDVAELTVVTVGRYGAIGHAHAGQNAVRFPP</sequence>
<evidence type="ECO:0000313" key="2">
    <source>
        <dbReference type="Proteomes" id="UP000295578"/>
    </source>
</evidence>
<proteinExistence type="predicted"/>
<gene>
    <name evidence="1" type="ORF">E1293_36950</name>
</gene>
<evidence type="ECO:0000313" key="1">
    <source>
        <dbReference type="EMBL" id="TDD68409.1"/>
    </source>
</evidence>
<keyword evidence="1" id="KW-0808">Transferase</keyword>
<name>A0A4R5ABP5_9ACTN</name>